<feature type="transmembrane region" description="Helical" evidence="5">
    <location>
        <begin position="12"/>
        <end position="35"/>
    </location>
</feature>
<feature type="transmembrane region" description="Helical" evidence="5">
    <location>
        <begin position="47"/>
        <end position="72"/>
    </location>
</feature>
<evidence type="ECO:0000256" key="4">
    <source>
        <dbReference type="ARBA" id="ARBA00023136"/>
    </source>
</evidence>
<keyword evidence="8" id="KW-1185">Reference proteome</keyword>
<evidence type="ECO:0000256" key="2">
    <source>
        <dbReference type="ARBA" id="ARBA00022692"/>
    </source>
</evidence>
<evidence type="ECO:0000256" key="3">
    <source>
        <dbReference type="ARBA" id="ARBA00022989"/>
    </source>
</evidence>
<keyword evidence="2 5" id="KW-0812">Transmembrane</keyword>
<accession>A0ABN6CVS5</accession>
<protein>
    <recommendedName>
        <fullName evidence="6">TMEM205-like domain-containing protein</fullName>
    </recommendedName>
</protein>
<keyword evidence="4 5" id="KW-0472">Membrane</keyword>
<feature type="domain" description="TMEM205-like" evidence="6">
    <location>
        <begin position="20"/>
        <end position="111"/>
    </location>
</feature>
<dbReference type="Pfam" id="PF13664">
    <property type="entry name" value="DUF4149"/>
    <property type="match status" value="1"/>
</dbReference>
<dbReference type="Proteomes" id="UP001054820">
    <property type="component" value="Chromosome"/>
</dbReference>
<evidence type="ECO:0000259" key="6">
    <source>
        <dbReference type="Pfam" id="PF13664"/>
    </source>
</evidence>
<feature type="transmembrane region" description="Helical" evidence="5">
    <location>
        <begin position="84"/>
        <end position="105"/>
    </location>
</feature>
<feature type="transmembrane region" description="Helical" evidence="5">
    <location>
        <begin position="125"/>
        <end position="149"/>
    </location>
</feature>
<keyword evidence="3 5" id="KW-1133">Transmembrane helix</keyword>
<evidence type="ECO:0000313" key="8">
    <source>
        <dbReference type="Proteomes" id="UP001054820"/>
    </source>
</evidence>
<gene>
    <name evidence="7" type="ORF">THMIRHAM_09110</name>
</gene>
<comment type="subcellular location">
    <subcellularLocation>
        <location evidence="1">Membrane</location>
    </subcellularLocation>
</comment>
<dbReference type="InterPro" id="IPR025423">
    <property type="entry name" value="TMEM205-like"/>
</dbReference>
<evidence type="ECO:0000256" key="5">
    <source>
        <dbReference type="SAM" id="Phobius"/>
    </source>
</evidence>
<dbReference type="RefSeq" id="WP_255695506.1">
    <property type="nucleotide sequence ID" value="NZ_AP024202.1"/>
</dbReference>
<organism evidence="7 8">
    <name type="scientific">Thiomicrorhabdus immobilis</name>
    <dbReference type="NCBI Taxonomy" id="2791037"/>
    <lineage>
        <taxon>Bacteria</taxon>
        <taxon>Pseudomonadati</taxon>
        <taxon>Pseudomonadota</taxon>
        <taxon>Gammaproteobacteria</taxon>
        <taxon>Thiotrichales</taxon>
        <taxon>Piscirickettsiaceae</taxon>
        <taxon>Thiomicrorhabdus</taxon>
    </lineage>
</organism>
<dbReference type="EMBL" id="AP024202">
    <property type="protein sequence ID" value="BCN93126.1"/>
    <property type="molecule type" value="Genomic_DNA"/>
</dbReference>
<evidence type="ECO:0000256" key="1">
    <source>
        <dbReference type="ARBA" id="ARBA00004370"/>
    </source>
</evidence>
<evidence type="ECO:0000313" key="7">
    <source>
        <dbReference type="EMBL" id="BCN93126.1"/>
    </source>
</evidence>
<sequence length="161" mass="18107">MSKLRFIRSISSYYSTSLIIYSALISLLLTIGYLVTPVLFASLSAKLAGFIAGLLFNISGYLLLLFLLLLLAWRMSVRRVAISIWFDAISLFLMTGLLWVVSPWMTEIKAKYPQGIEKNAVDWPLFASLHGVYQVGYLIVIIMLIVAMFKTVKCIKSTQAK</sequence>
<proteinExistence type="predicted"/>
<reference evidence="7" key="1">
    <citation type="journal article" date="2022" name="Arch. Microbiol.">
        <title>Thiomicrorhabdus immobilis sp. nov., a mesophilic sulfur-oxidizing bacterium isolated from sediment of a brackish lake in northern Japan.</title>
        <authorList>
            <person name="Kojima H."/>
            <person name="Mochizuki J."/>
            <person name="Kanda M."/>
            <person name="Watanabe T."/>
            <person name="Fukui M."/>
        </authorList>
    </citation>
    <scope>NUCLEOTIDE SEQUENCE</scope>
    <source>
        <strain evidence="7">Am19</strain>
    </source>
</reference>
<name>A0ABN6CVS5_9GAMM</name>